<dbReference type="InterPro" id="IPR002130">
    <property type="entry name" value="Cyclophilin-type_PPIase_dom"/>
</dbReference>
<dbReference type="InterPro" id="IPR006620">
    <property type="entry name" value="Pro_4_hyd_alph"/>
</dbReference>
<keyword evidence="4" id="KW-0223">Dioxygenase</keyword>
<keyword evidence="2" id="KW-0479">Metal-binding</keyword>
<dbReference type="Pfam" id="PF00160">
    <property type="entry name" value="Pro_isomerase"/>
    <property type="match status" value="1"/>
</dbReference>
<dbReference type="SUPFAM" id="SSF50891">
    <property type="entry name" value="Cyclophilin-like"/>
    <property type="match status" value="1"/>
</dbReference>
<dbReference type="GO" id="GO:0005506">
    <property type="term" value="F:iron ion binding"/>
    <property type="evidence" value="ECO:0007669"/>
    <property type="project" value="InterPro"/>
</dbReference>
<dbReference type="Gene3D" id="2.40.100.10">
    <property type="entry name" value="Cyclophilin-like"/>
    <property type="match status" value="1"/>
</dbReference>
<feature type="domain" description="Fe2OG dioxygenase" evidence="10">
    <location>
        <begin position="198"/>
        <end position="283"/>
    </location>
</feature>
<feature type="repeat" description="TPR" evidence="8">
    <location>
        <begin position="352"/>
        <end position="385"/>
    </location>
</feature>
<evidence type="ECO:0008006" key="13">
    <source>
        <dbReference type="Google" id="ProtNLM"/>
    </source>
</evidence>
<evidence type="ECO:0000313" key="12">
    <source>
        <dbReference type="Proteomes" id="UP001165085"/>
    </source>
</evidence>
<comment type="caution">
    <text evidence="11">The sequence shown here is derived from an EMBL/GenBank/DDBJ whole genome shotgun (WGS) entry which is preliminary data.</text>
</comment>
<sequence length="451" mass="50755">MSLVIRPRPSKLASLPLSAESKPLSDAYSDAYSDAQLALLKNPCNPSMQLPAPSSFSLTFPTEYGRFTATLFRDLAPSWVDRVYNLAFNGYYDSNYFHRVINTSSLSITQFGTNGSPSISQTYNFQSSSLSPCSIIDPQPPSMSYQKNLSNTFGTLSMSTSYNSLTSTTWNVTAELFINTGNNSKLDGKLFIPIGVIDPLDGLIIKYNKGHGQPLHVDASYVTVNILLNERDDFEGGGTFFDGVGERVEGERGEGVGHFSGERHAGGEVKEGVRWVLVMFFTDERTEERLERKRKGMELKNEGRIEESMEVLREVEEAECQNILGRMLAERGEWEEAVERGRRGVDLGRNDSRAWNNLGLTYKEMGRGEEAVKCFRRAVELHSNTRRCGVKGGRDSGRSRFNLGLELSLRDEFAESAEVLEGIFKEEKEEDVEKRIWREAGELMEWCRRQC</sequence>
<keyword evidence="3" id="KW-0256">Endoplasmic reticulum</keyword>
<evidence type="ECO:0000256" key="7">
    <source>
        <dbReference type="ARBA" id="ARBA00023180"/>
    </source>
</evidence>
<evidence type="ECO:0000259" key="9">
    <source>
        <dbReference type="PROSITE" id="PS50072"/>
    </source>
</evidence>
<evidence type="ECO:0000259" key="10">
    <source>
        <dbReference type="PROSITE" id="PS51471"/>
    </source>
</evidence>
<feature type="domain" description="PPIase cyclophilin-type" evidence="9">
    <location>
        <begin position="62"/>
        <end position="203"/>
    </location>
</feature>
<evidence type="ECO:0000256" key="4">
    <source>
        <dbReference type="ARBA" id="ARBA00022964"/>
    </source>
</evidence>
<dbReference type="Proteomes" id="UP001165085">
    <property type="component" value="Unassembled WGS sequence"/>
</dbReference>
<evidence type="ECO:0000256" key="6">
    <source>
        <dbReference type="ARBA" id="ARBA00023004"/>
    </source>
</evidence>
<evidence type="ECO:0000256" key="1">
    <source>
        <dbReference type="ARBA" id="ARBA00001961"/>
    </source>
</evidence>
<protein>
    <recommendedName>
        <fullName evidence="13">Peptidylprolyl isomerase</fullName>
    </recommendedName>
</protein>
<evidence type="ECO:0000256" key="3">
    <source>
        <dbReference type="ARBA" id="ARBA00022824"/>
    </source>
</evidence>
<dbReference type="PROSITE" id="PS50005">
    <property type="entry name" value="TPR"/>
    <property type="match status" value="1"/>
</dbReference>
<dbReference type="SUPFAM" id="SSF48452">
    <property type="entry name" value="TPR-like"/>
    <property type="match status" value="1"/>
</dbReference>
<keyword evidence="12" id="KW-1185">Reference proteome</keyword>
<gene>
    <name evidence="11" type="ORF">TrST_g1708</name>
</gene>
<dbReference type="AlphaFoldDB" id="A0A9W6ZF33"/>
<evidence type="ECO:0000256" key="2">
    <source>
        <dbReference type="ARBA" id="ARBA00022723"/>
    </source>
</evidence>
<keyword evidence="7" id="KW-0325">Glycoprotein</keyword>
<dbReference type="InterPro" id="IPR011990">
    <property type="entry name" value="TPR-like_helical_dom_sf"/>
</dbReference>
<organism evidence="11 12">
    <name type="scientific">Triparma strigata</name>
    <dbReference type="NCBI Taxonomy" id="1606541"/>
    <lineage>
        <taxon>Eukaryota</taxon>
        <taxon>Sar</taxon>
        <taxon>Stramenopiles</taxon>
        <taxon>Ochrophyta</taxon>
        <taxon>Bolidophyceae</taxon>
        <taxon>Parmales</taxon>
        <taxon>Triparmaceae</taxon>
        <taxon>Triparma</taxon>
    </lineage>
</organism>
<dbReference type="GO" id="GO:0003755">
    <property type="term" value="F:peptidyl-prolyl cis-trans isomerase activity"/>
    <property type="evidence" value="ECO:0007669"/>
    <property type="project" value="InterPro"/>
</dbReference>
<dbReference type="PROSITE" id="PS51471">
    <property type="entry name" value="FE2OG_OXY"/>
    <property type="match status" value="1"/>
</dbReference>
<dbReference type="InterPro" id="IPR029000">
    <property type="entry name" value="Cyclophilin-like_dom_sf"/>
</dbReference>
<evidence type="ECO:0000256" key="8">
    <source>
        <dbReference type="PROSITE-ProRule" id="PRU00339"/>
    </source>
</evidence>
<dbReference type="EMBL" id="BRXY01000017">
    <property type="protein sequence ID" value="GMH53219.1"/>
    <property type="molecule type" value="Genomic_DNA"/>
</dbReference>
<dbReference type="InterPro" id="IPR005123">
    <property type="entry name" value="Oxoglu/Fe-dep_dioxygenase_dom"/>
</dbReference>
<dbReference type="GO" id="GO:0031418">
    <property type="term" value="F:L-ascorbic acid binding"/>
    <property type="evidence" value="ECO:0007669"/>
    <property type="project" value="InterPro"/>
</dbReference>
<proteinExistence type="predicted"/>
<dbReference type="GO" id="GO:0016705">
    <property type="term" value="F:oxidoreductase activity, acting on paired donors, with incorporation or reduction of molecular oxygen"/>
    <property type="evidence" value="ECO:0007669"/>
    <property type="project" value="InterPro"/>
</dbReference>
<dbReference type="GO" id="GO:0051213">
    <property type="term" value="F:dioxygenase activity"/>
    <property type="evidence" value="ECO:0007669"/>
    <property type="project" value="UniProtKB-KW"/>
</dbReference>
<reference evidence="12" key="1">
    <citation type="journal article" date="2023" name="Commun. Biol.">
        <title>Genome analysis of Parmales, the sister group of diatoms, reveals the evolutionary specialization of diatoms from phago-mixotrophs to photoautotrophs.</title>
        <authorList>
            <person name="Ban H."/>
            <person name="Sato S."/>
            <person name="Yoshikawa S."/>
            <person name="Yamada K."/>
            <person name="Nakamura Y."/>
            <person name="Ichinomiya M."/>
            <person name="Sato N."/>
            <person name="Blanc-Mathieu R."/>
            <person name="Endo H."/>
            <person name="Kuwata A."/>
            <person name="Ogata H."/>
        </authorList>
    </citation>
    <scope>NUCLEOTIDE SEQUENCE [LARGE SCALE GENOMIC DNA]</scope>
    <source>
        <strain evidence="12">NIES 3701</strain>
    </source>
</reference>
<dbReference type="InterPro" id="IPR019734">
    <property type="entry name" value="TPR_rpt"/>
</dbReference>
<dbReference type="PROSITE" id="PS50293">
    <property type="entry name" value="TPR_REGION"/>
    <property type="match status" value="1"/>
</dbReference>
<evidence type="ECO:0000256" key="5">
    <source>
        <dbReference type="ARBA" id="ARBA00023002"/>
    </source>
</evidence>
<dbReference type="SMART" id="SM00028">
    <property type="entry name" value="TPR"/>
    <property type="match status" value="2"/>
</dbReference>
<dbReference type="SMART" id="SM00702">
    <property type="entry name" value="P4Hc"/>
    <property type="match status" value="1"/>
</dbReference>
<name>A0A9W6ZF33_9STRA</name>
<keyword evidence="6" id="KW-0408">Iron</keyword>
<evidence type="ECO:0000313" key="11">
    <source>
        <dbReference type="EMBL" id="GMH53219.1"/>
    </source>
</evidence>
<comment type="cofactor">
    <cofactor evidence="1">
        <name>L-ascorbate</name>
        <dbReference type="ChEBI" id="CHEBI:38290"/>
    </cofactor>
</comment>
<dbReference type="PROSITE" id="PS50072">
    <property type="entry name" value="CSA_PPIASE_2"/>
    <property type="match status" value="1"/>
</dbReference>
<keyword evidence="8" id="KW-0802">TPR repeat</keyword>
<dbReference type="OrthoDB" id="9991317at2759"/>
<dbReference type="Pfam" id="PF00515">
    <property type="entry name" value="TPR_1"/>
    <property type="match status" value="1"/>
</dbReference>
<keyword evidence="5" id="KW-0560">Oxidoreductase</keyword>
<dbReference type="Gene3D" id="1.25.40.10">
    <property type="entry name" value="Tetratricopeptide repeat domain"/>
    <property type="match status" value="1"/>
</dbReference>
<accession>A0A9W6ZF33</accession>